<keyword evidence="6 7" id="KW-0472">Membrane</keyword>
<comment type="subcellular location">
    <subcellularLocation>
        <location evidence="7">Cell membrane</location>
        <topology evidence="7">Multi-pass membrane protein</topology>
    </subcellularLocation>
    <subcellularLocation>
        <location evidence="1">Membrane</location>
        <topology evidence="1">Multi-pass membrane protein</topology>
    </subcellularLocation>
</comment>
<dbReference type="InterPro" id="IPR019820">
    <property type="entry name" value="Sec-indep_translocase_CS"/>
</dbReference>
<comment type="subunit">
    <text evidence="7">The Tat system comprises two distinct complexes: a TatABC complex, containing multiple copies of TatA, TatB and TatC subunits, and a separate TatA complex, containing only TatA subunits. Substrates initially bind to the TatABC complex, which probably triggers association of the separate TatA complex to form the active translocon.</text>
</comment>
<feature type="transmembrane region" description="Helical" evidence="7">
    <location>
        <begin position="227"/>
        <end position="244"/>
    </location>
</feature>
<comment type="function">
    <text evidence="7">Part of the twin-arginine translocation (Tat) system that transports large folded proteins containing a characteristic twin-arginine motif in their signal peptide across membranes. Together with TatB, TatC is part of a receptor directly interacting with Tat signal peptides.</text>
</comment>
<dbReference type="OrthoDB" id="9777044at2"/>
<dbReference type="AlphaFoldDB" id="A0A7T4EE97"/>
<evidence type="ECO:0000256" key="8">
    <source>
        <dbReference type="SAM" id="MobiDB-lite"/>
    </source>
</evidence>
<name>A0A7T4EE97_9CORY</name>
<protein>
    <recommendedName>
        <fullName evidence="7">Sec-independent protein translocase protein TatC</fullName>
    </recommendedName>
</protein>
<feature type="transmembrane region" description="Helical" evidence="7">
    <location>
        <begin position="109"/>
        <end position="130"/>
    </location>
</feature>
<keyword evidence="7" id="KW-0813">Transport</keyword>
<evidence type="ECO:0000313" key="11">
    <source>
        <dbReference type="Proteomes" id="UP000596145"/>
    </source>
</evidence>
<dbReference type="PRINTS" id="PR01840">
    <property type="entry name" value="TATCFAMILY"/>
</dbReference>
<dbReference type="NCBIfam" id="TIGR00945">
    <property type="entry name" value="tatC"/>
    <property type="match status" value="1"/>
</dbReference>
<evidence type="ECO:0000313" key="9">
    <source>
        <dbReference type="EMBL" id="QQB45759.1"/>
    </source>
</evidence>
<dbReference type="GO" id="GO:0043953">
    <property type="term" value="P:protein transport by the Tat complex"/>
    <property type="evidence" value="ECO:0007669"/>
    <property type="project" value="UniProtKB-UniRule"/>
</dbReference>
<evidence type="ECO:0000256" key="4">
    <source>
        <dbReference type="ARBA" id="ARBA00022989"/>
    </source>
</evidence>
<keyword evidence="5 7" id="KW-0811">Translocation</keyword>
<keyword evidence="3 7" id="KW-0653">Protein transport</keyword>
<evidence type="ECO:0000256" key="1">
    <source>
        <dbReference type="ARBA" id="ARBA00004141"/>
    </source>
</evidence>
<feature type="transmembrane region" description="Helical" evidence="7">
    <location>
        <begin position="39"/>
        <end position="57"/>
    </location>
</feature>
<feature type="compositionally biased region" description="Acidic residues" evidence="8">
    <location>
        <begin position="285"/>
        <end position="295"/>
    </location>
</feature>
<dbReference type="EMBL" id="CP069534">
    <property type="protein sequence ID" value="QRP71727.1"/>
    <property type="molecule type" value="Genomic_DNA"/>
</dbReference>
<sequence length="358" mass="39836">MSQKSPANDKRTRSRRKKKKNPDGTMSLVDHINELRRRLFISLVALAISTVIGFLWYQHSIPGVPTLGEILRGPYCSLPPEVRADFSGDGHCRLLATGPFEMFLLRLKVGALAGLVFSSPVWLSQIWGFITPGLHKNERRWTFTFVSLAVTLFVAGAVLAYFVVAYGLSFLLTIGSEVQITALSGERYYNFVLGLLVIFGVSFELPLVIAMLNIAGLVDYEDLKDKRSYIIVGLFVFAAFMTPGQDPVSMLILSVALTIIVEISIQFTRINDKRRKKESEKWGDDEASPLDESQDEIAAPIPRPEKIAKPIPVNPKARRVKDYAGGTPKPRAVPRNMEGADKRGTLNKREPGDFDDVL</sequence>
<dbReference type="Proteomes" id="UP000596145">
    <property type="component" value="Chromosome"/>
</dbReference>
<comment type="similarity">
    <text evidence="7">Belongs to the TatC family.</text>
</comment>
<dbReference type="EMBL" id="CP066007">
    <property type="protein sequence ID" value="QQB45759.1"/>
    <property type="molecule type" value="Genomic_DNA"/>
</dbReference>
<keyword evidence="7" id="KW-1003">Cell membrane</keyword>
<keyword evidence="2 7" id="KW-0812">Transmembrane</keyword>
<dbReference type="RefSeq" id="WP_005390099.1">
    <property type="nucleotide sequence ID" value="NZ_CP066007.1"/>
</dbReference>
<feature type="transmembrane region" description="Helical" evidence="7">
    <location>
        <begin position="142"/>
        <end position="168"/>
    </location>
</feature>
<feature type="region of interest" description="Disordered" evidence="8">
    <location>
        <begin position="1"/>
        <end position="25"/>
    </location>
</feature>
<gene>
    <name evidence="7 9" type="primary">tatC</name>
    <name evidence="9" type="ORF">I6I10_09715</name>
    <name evidence="10" type="ORF">I6J21_06425</name>
</gene>
<dbReference type="Pfam" id="PF00902">
    <property type="entry name" value="TatC"/>
    <property type="match status" value="1"/>
</dbReference>
<feature type="region of interest" description="Disordered" evidence="8">
    <location>
        <begin position="276"/>
        <end position="358"/>
    </location>
</feature>
<accession>A0A7T4EE97</accession>
<dbReference type="GO" id="GO:0033281">
    <property type="term" value="C:TAT protein transport complex"/>
    <property type="evidence" value="ECO:0007669"/>
    <property type="project" value="UniProtKB-UniRule"/>
</dbReference>
<proteinExistence type="inferred from homology"/>
<evidence type="ECO:0000256" key="2">
    <source>
        <dbReference type="ARBA" id="ARBA00022692"/>
    </source>
</evidence>
<evidence type="ECO:0000256" key="6">
    <source>
        <dbReference type="ARBA" id="ARBA00023136"/>
    </source>
</evidence>
<dbReference type="GeneID" id="92760038"/>
<dbReference type="PROSITE" id="PS01218">
    <property type="entry name" value="TATC"/>
    <property type="match status" value="1"/>
</dbReference>
<feature type="transmembrane region" description="Helical" evidence="7">
    <location>
        <begin position="188"/>
        <end position="215"/>
    </location>
</feature>
<dbReference type="GO" id="GO:0065002">
    <property type="term" value="P:intracellular protein transmembrane transport"/>
    <property type="evidence" value="ECO:0007669"/>
    <property type="project" value="TreeGrafter"/>
</dbReference>
<dbReference type="HAMAP" id="MF_00902">
    <property type="entry name" value="TatC"/>
    <property type="match status" value="1"/>
</dbReference>
<evidence type="ECO:0000256" key="5">
    <source>
        <dbReference type="ARBA" id="ARBA00023010"/>
    </source>
</evidence>
<feature type="transmembrane region" description="Helical" evidence="7">
    <location>
        <begin position="250"/>
        <end position="268"/>
    </location>
</feature>
<dbReference type="PANTHER" id="PTHR30371:SF0">
    <property type="entry name" value="SEC-INDEPENDENT PROTEIN TRANSLOCASE PROTEIN TATC, CHLOROPLASTIC-RELATED"/>
    <property type="match status" value="1"/>
</dbReference>
<dbReference type="PANTHER" id="PTHR30371">
    <property type="entry name" value="SEC-INDEPENDENT PROTEIN TRANSLOCASE PROTEIN TATC"/>
    <property type="match status" value="1"/>
</dbReference>
<organism evidence="9 11">
    <name type="scientific">Corynebacterium glucuronolyticum</name>
    <dbReference type="NCBI Taxonomy" id="39791"/>
    <lineage>
        <taxon>Bacteria</taxon>
        <taxon>Bacillati</taxon>
        <taxon>Actinomycetota</taxon>
        <taxon>Actinomycetes</taxon>
        <taxon>Mycobacteriales</taxon>
        <taxon>Corynebacteriaceae</taxon>
        <taxon>Corynebacterium</taxon>
    </lineage>
</organism>
<dbReference type="Proteomes" id="UP000617681">
    <property type="component" value="Chromosome"/>
</dbReference>
<dbReference type="GO" id="GO:0009977">
    <property type="term" value="F:proton motive force dependent protein transmembrane transporter activity"/>
    <property type="evidence" value="ECO:0007669"/>
    <property type="project" value="TreeGrafter"/>
</dbReference>
<feature type="compositionally biased region" description="Basic and acidic residues" evidence="8">
    <location>
        <begin position="338"/>
        <end position="352"/>
    </location>
</feature>
<evidence type="ECO:0000256" key="7">
    <source>
        <dbReference type="HAMAP-Rule" id="MF_00902"/>
    </source>
</evidence>
<dbReference type="InterPro" id="IPR002033">
    <property type="entry name" value="TatC"/>
</dbReference>
<evidence type="ECO:0000313" key="10">
    <source>
        <dbReference type="EMBL" id="QRP71727.1"/>
    </source>
</evidence>
<keyword evidence="4 7" id="KW-1133">Transmembrane helix</keyword>
<reference evidence="9 11" key="1">
    <citation type="submission" date="2020-12" db="EMBL/GenBank/DDBJ databases">
        <title>FDA dAtabase for Regulatory Grade micrObial Sequences (FDA-ARGOS): Supporting development and validation of Infectious Disease Dx tests.</title>
        <authorList>
            <person name="Sproer C."/>
            <person name="Gronow S."/>
            <person name="Severitt S."/>
            <person name="Schroder I."/>
            <person name="Tallon L."/>
            <person name="Sadzewicz L."/>
            <person name="Zhao X."/>
            <person name="Boylan J."/>
            <person name="Ott S."/>
            <person name="Bowen H."/>
            <person name="Vavikolanu K."/>
            <person name="Mehta A."/>
            <person name="Aluvathingal J."/>
            <person name="Nadendla S."/>
            <person name="Lowell S."/>
            <person name="Myers T."/>
            <person name="Yan Y."/>
            <person name="Sichtig H."/>
        </authorList>
    </citation>
    <scope>NUCLEOTIDE SEQUENCE [LARGE SCALE GENOMIC DNA]</scope>
    <source>
        <strain evidence="9 11">FDAARGOS_1053</strain>
        <strain evidence="10">FDAARGOS_1191</strain>
    </source>
</reference>
<evidence type="ECO:0000256" key="3">
    <source>
        <dbReference type="ARBA" id="ARBA00022927"/>
    </source>
</evidence>